<proteinExistence type="predicted"/>
<dbReference type="InterPro" id="IPR054539">
    <property type="entry name" value="Beta-prop_PDH"/>
</dbReference>
<comment type="caution">
    <text evidence="2">The sequence shown here is derived from an EMBL/GenBank/DDBJ whole genome shotgun (WGS) entry which is preliminary data.</text>
</comment>
<gene>
    <name evidence="2" type="ORF">LCGC14_2792030</name>
</gene>
<evidence type="ECO:0000313" key="2">
    <source>
        <dbReference type="EMBL" id="KKK83573.1"/>
    </source>
</evidence>
<evidence type="ECO:0000259" key="1">
    <source>
        <dbReference type="Pfam" id="PF22807"/>
    </source>
</evidence>
<dbReference type="AlphaFoldDB" id="A0A0F8YQ67"/>
<organism evidence="2">
    <name type="scientific">marine sediment metagenome</name>
    <dbReference type="NCBI Taxonomy" id="412755"/>
    <lineage>
        <taxon>unclassified sequences</taxon>
        <taxon>metagenomes</taxon>
        <taxon>ecological metagenomes</taxon>
    </lineage>
</organism>
<feature type="domain" description="Pyrroloquinoline quinone-dependent pyranose dehydrogenase beta-propeller" evidence="1">
    <location>
        <begin position="130"/>
        <end position="236"/>
    </location>
</feature>
<accession>A0A0F8YQ67</accession>
<dbReference type="PANTHER" id="PTHR19328:SF53">
    <property type="entry name" value="MEMBRANE PROTEIN"/>
    <property type="match status" value="1"/>
</dbReference>
<dbReference type="InterPro" id="IPR011042">
    <property type="entry name" value="6-blade_b-propeller_TolB-like"/>
</dbReference>
<sequence>MITDLPKGGNHWTKTIRFGPDGWLYLTAGSSCNVCEETDNRRASMMRFRPDGTNGQIYATGLRNSVGFDWAPWNNNLYATDNGRDLLGDNFPPCELNKIEQSGFYGWPYINGFGDLDPHYGEGKEALLKQSISPSFGFRAHNAPLGIHFLRHPSRPDKYQHTALVALHGSWNRSEPDGYKVIALHWDKQDNITSEDFVSNFLQADGRIIGRPVDIEEGPDGSIYISDDYTGTIYRVLYK</sequence>
<reference evidence="2" key="1">
    <citation type="journal article" date="2015" name="Nature">
        <title>Complex archaea that bridge the gap between prokaryotes and eukaryotes.</title>
        <authorList>
            <person name="Spang A."/>
            <person name="Saw J.H."/>
            <person name="Jorgensen S.L."/>
            <person name="Zaremba-Niedzwiedzka K."/>
            <person name="Martijn J."/>
            <person name="Lind A.E."/>
            <person name="van Eijk R."/>
            <person name="Schleper C."/>
            <person name="Guy L."/>
            <person name="Ettema T.J."/>
        </authorList>
    </citation>
    <scope>NUCLEOTIDE SEQUENCE</scope>
</reference>
<dbReference type="EMBL" id="LAZR01052163">
    <property type="protein sequence ID" value="KKK83573.1"/>
    <property type="molecule type" value="Genomic_DNA"/>
</dbReference>
<dbReference type="SUPFAM" id="SSF50952">
    <property type="entry name" value="Soluble quinoprotein glucose dehydrogenase"/>
    <property type="match status" value="1"/>
</dbReference>
<dbReference type="Pfam" id="PF22807">
    <property type="entry name" value="TrAA12"/>
    <property type="match status" value="1"/>
</dbReference>
<name>A0A0F8YQ67_9ZZZZ</name>
<dbReference type="PROSITE" id="PS51257">
    <property type="entry name" value="PROKAR_LIPOPROTEIN"/>
    <property type="match status" value="1"/>
</dbReference>
<protein>
    <recommendedName>
        <fullName evidence="1">Pyrroloquinoline quinone-dependent pyranose dehydrogenase beta-propeller domain-containing protein</fullName>
    </recommendedName>
</protein>
<dbReference type="InterPro" id="IPR011041">
    <property type="entry name" value="Quinoprot_gluc/sorb_DH_b-prop"/>
</dbReference>
<dbReference type="PANTHER" id="PTHR19328">
    <property type="entry name" value="HEDGEHOG-INTERACTING PROTEIN"/>
    <property type="match status" value="1"/>
</dbReference>
<dbReference type="Gene3D" id="2.120.10.30">
    <property type="entry name" value="TolB, C-terminal domain"/>
    <property type="match status" value="1"/>
</dbReference>